<feature type="region of interest" description="Disordered" evidence="5">
    <location>
        <begin position="78"/>
        <end position="309"/>
    </location>
</feature>
<dbReference type="InterPro" id="IPR043639">
    <property type="entry name" value="AF4_int"/>
</dbReference>
<dbReference type="OMA" id="KFTMSLK"/>
<dbReference type="PANTHER" id="PTHR10528">
    <property type="entry name" value="AF4/FMR2 FAMILY MEMBER"/>
    <property type="match status" value="1"/>
</dbReference>
<name>F7FA27_ORNAN</name>
<feature type="domain" description="AF4/FMR2 C-terminal homology" evidence="6">
    <location>
        <begin position="952"/>
        <end position="1214"/>
    </location>
</feature>
<feature type="compositionally biased region" description="Low complexity" evidence="5">
    <location>
        <begin position="717"/>
        <end position="727"/>
    </location>
</feature>
<keyword evidence="8" id="KW-1185">Reference proteome</keyword>
<dbReference type="InParanoid" id="F7FA27"/>
<feature type="compositionally biased region" description="Pro residues" evidence="5">
    <location>
        <begin position="869"/>
        <end position="878"/>
    </location>
</feature>
<feature type="compositionally biased region" description="Basic and acidic residues" evidence="5">
    <location>
        <begin position="515"/>
        <end position="530"/>
    </location>
</feature>
<feature type="compositionally biased region" description="Basic and acidic residues" evidence="5">
    <location>
        <begin position="789"/>
        <end position="839"/>
    </location>
</feature>
<dbReference type="HOGENOM" id="CLU_006484_0_0_1"/>
<comment type="subcellular location">
    <subcellularLocation>
        <location evidence="1">Nucleus</location>
    </subcellularLocation>
</comment>
<dbReference type="GeneID" id="100085607"/>
<feature type="compositionally biased region" description="Pro residues" evidence="5">
    <location>
        <begin position="426"/>
        <end position="437"/>
    </location>
</feature>
<dbReference type="InterPro" id="IPR043640">
    <property type="entry name" value="AF4/FMR2_CHD"/>
</dbReference>
<feature type="compositionally biased region" description="Polar residues" evidence="5">
    <location>
        <begin position="924"/>
        <end position="934"/>
    </location>
</feature>
<feature type="compositionally biased region" description="Low complexity" evidence="5">
    <location>
        <begin position="1115"/>
        <end position="1127"/>
    </location>
</feature>
<evidence type="ECO:0000259" key="6">
    <source>
        <dbReference type="Pfam" id="PF18876"/>
    </source>
</evidence>
<evidence type="ECO:0000313" key="8">
    <source>
        <dbReference type="Proteomes" id="UP000002279"/>
    </source>
</evidence>
<comment type="similarity">
    <text evidence="2">Belongs to the AF4 family.</text>
</comment>
<keyword evidence="4" id="KW-0539">Nucleus</keyword>
<dbReference type="Bgee" id="ENSOANG00000013624">
    <property type="expression patterns" value="Expressed in endometrium and 7 other cell types or tissues"/>
</dbReference>
<feature type="compositionally biased region" description="Acidic residues" evidence="5">
    <location>
        <begin position="457"/>
        <end position="469"/>
    </location>
</feature>
<dbReference type="eggNOG" id="ENOG502QVDA">
    <property type="taxonomic scope" value="Eukaryota"/>
</dbReference>
<reference evidence="7" key="3">
    <citation type="submission" date="2025-09" db="UniProtKB">
        <authorList>
            <consortium name="Ensembl"/>
        </authorList>
    </citation>
    <scope>IDENTIFICATION</scope>
    <source>
        <strain evidence="7">Glennie</strain>
    </source>
</reference>
<evidence type="ECO:0000256" key="2">
    <source>
        <dbReference type="ARBA" id="ARBA00007354"/>
    </source>
</evidence>
<dbReference type="GeneTree" id="ENSGT00950000182974"/>
<evidence type="ECO:0000256" key="1">
    <source>
        <dbReference type="ARBA" id="ARBA00004123"/>
    </source>
</evidence>
<gene>
    <name evidence="7" type="primary">AFF1</name>
</gene>
<feature type="compositionally biased region" description="Basic and acidic residues" evidence="5">
    <location>
        <begin position="19"/>
        <end position="35"/>
    </location>
</feature>
<dbReference type="AlphaFoldDB" id="F7FA27"/>
<evidence type="ECO:0000256" key="3">
    <source>
        <dbReference type="ARBA" id="ARBA00022553"/>
    </source>
</evidence>
<dbReference type="PANTHER" id="PTHR10528:SF6">
    <property type="entry name" value="AF4_FMR2 FAMILY MEMBER 1"/>
    <property type="match status" value="1"/>
</dbReference>
<dbReference type="Gene3D" id="6.10.250.2670">
    <property type="match status" value="1"/>
</dbReference>
<dbReference type="Ensembl" id="ENSOANT00000021491.3">
    <property type="protein sequence ID" value="ENSOANP00000021488.3"/>
    <property type="gene ID" value="ENSOANG00000013624.4"/>
</dbReference>
<dbReference type="GO" id="GO:0032783">
    <property type="term" value="C:super elongation complex"/>
    <property type="evidence" value="ECO:0000318"/>
    <property type="project" value="GO_Central"/>
</dbReference>
<dbReference type="RefSeq" id="XP_007658952.2">
    <property type="nucleotide sequence ID" value="XM_007660762.3"/>
</dbReference>
<feature type="region of interest" description="Disordered" evidence="5">
    <location>
        <begin position="19"/>
        <end position="51"/>
    </location>
</feature>
<feature type="compositionally biased region" description="Basic and acidic residues" evidence="5">
    <location>
        <begin position="622"/>
        <end position="633"/>
    </location>
</feature>
<dbReference type="GO" id="GO:0010468">
    <property type="term" value="P:regulation of gene expression"/>
    <property type="evidence" value="ECO:0000318"/>
    <property type="project" value="GO_Central"/>
</dbReference>
<dbReference type="FunCoup" id="F7FA27">
    <property type="interactions" value="965"/>
</dbReference>
<feature type="compositionally biased region" description="Low complexity" evidence="5">
    <location>
        <begin position="181"/>
        <end position="204"/>
    </location>
</feature>
<feature type="compositionally biased region" description="Low complexity" evidence="5">
    <location>
        <begin position="667"/>
        <end position="681"/>
    </location>
</feature>
<feature type="compositionally biased region" description="Pro residues" evidence="5">
    <location>
        <begin position="101"/>
        <end position="115"/>
    </location>
</feature>
<feature type="compositionally biased region" description="Acidic residues" evidence="5">
    <location>
        <begin position="407"/>
        <end position="423"/>
    </location>
</feature>
<keyword evidence="3" id="KW-0597">Phosphoprotein</keyword>
<feature type="compositionally biased region" description="Basic and acidic residues" evidence="5">
    <location>
        <begin position="734"/>
        <end position="752"/>
    </location>
</feature>
<feature type="compositionally biased region" description="Basic and acidic residues" evidence="5">
    <location>
        <begin position="294"/>
        <end position="304"/>
    </location>
</feature>
<dbReference type="Pfam" id="PF05110">
    <property type="entry name" value="AF-4"/>
    <property type="match status" value="1"/>
</dbReference>
<sequence length="1215" mass="129921">MAAQSSLYNEDRNLLRIRERERRNQEVHQETEAFPEKTPLFGEPYKTNKGDELSSKIQNMLGNYEEVTELISTKSHQNFLGIPGSNAALPPQGKPNRPFHSAPPPVPQPLGPAAPAPLSLHPKAQPKMEPGPGPHAKSMGPPSGQPQGPGRGAQAGHGAGRPKKSERRPEGDVAIEPPAPVLGLSPLLSTLSSPVGPLSPLHSSQHVGSRMPVGSKGLSKGFGPATQSPRAPAPSSHEEEAARASGALATAPPPPPSQTFPPPPLPSKTSAVQQKPTAYVRPMDGQDQAPSESPELKPRPDDLHGPPFDKIADLKVAAKAKLSKLKIPSEPIEHTFTNEVHCVEEILKEMTHSWPPPLTAIHTPGTAEPSKFPFPTKESQHIVIQNQKQYDAASKTYSRSQQGSSTLEDDLQLSDSEDSDDDQAPEKPPPSPAPPSAPQSLPDSVASAHSSSADSESTSDSDSSSDSESESSSSDSEANEPPEGPGPEPDPPTANKWQLDNWLTKVSQPAVPTKSPEKAGPRHRPSEGRGKSGGGTGGHERTEPQEPPPKGPSSKGPKPPTEGHAQGKSRGQKSPGPPGPEEPPRRQTVGTKQPKKPLKASPGEDSRGSLLRVESEPGPQPRTKEPPSRDKPRVKTKGRPRPGHGKEEARAGDPQGPSDRKKHKSAHPTSTSTSTPASAPSRVGVDPEPVRDSADNGSLERCPVSPLNQGRDRAQDTGRTGSGRTSGARPVEGAQDHPVKDDKFPLPFRDPKLLSPLRDTSLPQSLMVKINLALLSRVPRPPTKGTQHKRLEGKPLPAGRKEELDKRSTETLDKVAKKRKGEPERDLDSKKIKLEKDAKLLPSSSASKDASKTKISRSSSEAPKKEPLAPTPGSPSPKPAKTGHKRPKAEGSASSQGPPKSTSTTKSSQKESSSSSKHRKTEGKNSGHSTSNKGSAGDIANPFPVPSLPNGNSKPAKPQVKCEKQSEAEFHMKEAKRLKHKADSMSDKIGKAFKYLDAVLAFIECGIAMESETPTPKSGYTMFTETVDFVKFIMSLKTFTDSSTPTQEKIFAVLCMRCQAILYMAMFRYKKDTAIKYSRTLNEHFKNSSRVAQAPSPCVARSTGTPSPHSPLPSPASSASSCQPGSNANGGGAAGTVSTPVQIQNMTSSYVTITSYFLNSYELWEQADALARKNKEFFAELSTAACSLTMNSSLTELVHYMKQGLQWLRLATKMP</sequence>
<feature type="compositionally biased region" description="Basic residues" evidence="5">
    <location>
        <begin position="634"/>
        <end position="643"/>
    </location>
</feature>
<organism evidence="7 8">
    <name type="scientific">Ornithorhynchus anatinus</name>
    <name type="common">Duckbill platypus</name>
    <dbReference type="NCBI Taxonomy" id="9258"/>
    <lineage>
        <taxon>Eukaryota</taxon>
        <taxon>Metazoa</taxon>
        <taxon>Chordata</taxon>
        <taxon>Craniata</taxon>
        <taxon>Vertebrata</taxon>
        <taxon>Euteleostomi</taxon>
        <taxon>Mammalia</taxon>
        <taxon>Monotremata</taxon>
        <taxon>Ornithorhynchidae</taxon>
        <taxon>Ornithorhynchus</taxon>
    </lineage>
</organism>
<proteinExistence type="inferred from homology"/>
<evidence type="ECO:0000256" key="5">
    <source>
        <dbReference type="SAM" id="MobiDB-lite"/>
    </source>
</evidence>
<evidence type="ECO:0000313" key="7">
    <source>
        <dbReference type="Ensembl" id="ENSOANP00000021488.3"/>
    </source>
</evidence>
<feature type="region of interest" description="Disordered" evidence="5">
    <location>
        <begin position="357"/>
        <end position="962"/>
    </location>
</feature>
<protein>
    <submittedName>
        <fullName evidence="7">ALF transcription elongation factor 1</fullName>
    </submittedName>
</protein>
<dbReference type="Proteomes" id="UP000002279">
    <property type="component" value="Chromosome 12"/>
</dbReference>
<feature type="compositionally biased region" description="Pro residues" evidence="5">
    <location>
        <begin position="251"/>
        <end position="266"/>
    </location>
</feature>
<dbReference type="Pfam" id="PF18875">
    <property type="entry name" value="AF4_int"/>
    <property type="match status" value="1"/>
</dbReference>
<reference evidence="7" key="2">
    <citation type="submission" date="2025-08" db="UniProtKB">
        <authorList>
            <consortium name="Ensembl"/>
        </authorList>
    </citation>
    <scope>IDENTIFICATION</scope>
    <source>
        <strain evidence="7">Glennie</strain>
    </source>
</reference>
<accession>F7FA27</accession>
<dbReference type="InterPro" id="IPR007797">
    <property type="entry name" value="AF4/FMR2"/>
</dbReference>
<dbReference type="Pfam" id="PF18876">
    <property type="entry name" value="AFF4_CHD"/>
    <property type="match status" value="1"/>
</dbReference>
<feature type="compositionally biased region" description="Polar residues" evidence="5">
    <location>
        <begin position="382"/>
        <end position="406"/>
    </location>
</feature>
<feature type="compositionally biased region" description="Low complexity" evidence="5">
    <location>
        <begin position="894"/>
        <end position="915"/>
    </location>
</feature>
<reference evidence="7 8" key="1">
    <citation type="journal article" date="2008" name="Nature">
        <title>Genome analysis of the platypus reveals unique signatures of evolution.</title>
        <authorList>
            <person name="Warren W.C."/>
            <person name="Hillier L.W."/>
            <person name="Marshall Graves J.A."/>
            <person name="Birney E."/>
            <person name="Ponting C.P."/>
            <person name="Grutzner F."/>
            <person name="Belov K."/>
            <person name="Miller W."/>
            <person name="Clarke L."/>
            <person name="Chinwalla A.T."/>
            <person name="Yang S.P."/>
            <person name="Heger A."/>
            <person name="Locke D.P."/>
            <person name="Miethke P."/>
            <person name="Waters P.D."/>
            <person name="Veyrunes F."/>
            <person name="Fulton L."/>
            <person name="Fulton B."/>
            <person name="Graves T."/>
            <person name="Wallis J."/>
            <person name="Puente X.S."/>
            <person name="Lopez-Otin C."/>
            <person name="Ordonez G.R."/>
            <person name="Eichler E.E."/>
            <person name="Chen L."/>
            <person name="Cheng Z."/>
            <person name="Deakin J.E."/>
            <person name="Alsop A."/>
            <person name="Thompson K."/>
            <person name="Kirby P."/>
            <person name="Papenfuss A.T."/>
            <person name="Wakefield M.J."/>
            <person name="Olender T."/>
            <person name="Lancet D."/>
            <person name="Huttley G.A."/>
            <person name="Smit A.F."/>
            <person name="Pask A."/>
            <person name="Temple-Smith P."/>
            <person name="Batzer M.A."/>
            <person name="Walker J.A."/>
            <person name="Konkel M.K."/>
            <person name="Harris R.S."/>
            <person name="Whittington C.M."/>
            <person name="Wong E.S."/>
            <person name="Gemmell N.J."/>
            <person name="Buschiazzo E."/>
            <person name="Vargas Jentzsch I.M."/>
            <person name="Merkel A."/>
            <person name="Schmitz J."/>
            <person name="Zemann A."/>
            <person name="Churakov G."/>
            <person name="Kriegs J.O."/>
            <person name="Brosius J."/>
            <person name="Murchison E.P."/>
            <person name="Sachidanandam R."/>
            <person name="Smith C."/>
            <person name="Hannon G.J."/>
            <person name="Tsend-Ayush E."/>
            <person name="McMillan D."/>
            <person name="Attenborough R."/>
            <person name="Rens W."/>
            <person name="Ferguson-Smith M."/>
            <person name="Lefevre C.M."/>
            <person name="Sharp J.A."/>
            <person name="Nicholas K.R."/>
            <person name="Ray D.A."/>
            <person name="Kube M."/>
            <person name="Reinhardt R."/>
            <person name="Pringle T.H."/>
            <person name="Taylor J."/>
            <person name="Jones R.C."/>
            <person name="Nixon B."/>
            <person name="Dacheux J.L."/>
            <person name="Niwa H."/>
            <person name="Sekita Y."/>
            <person name="Huang X."/>
            <person name="Stark A."/>
            <person name="Kheradpour P."/>
            <person name="Kellis M."/>
            <person name="Flicek P."/>
            <person name="Chen Y."/>
            <person name="Webber C."/>
            <person name="Hardison R."/>
            <person name="Nelson J."/>
            <person name="Hallsworth-Pepin K."/>
            <person name="Delehaunty K."/>
            <person name="Markovic C."/>
            <person name="Minx P."/>
            <person name="Feng Y."/>
            <person name="Kremitzki C."/>
            <person name="Mitreva M."/>
            <person name="Glasscock J."/>
            <person name="Wylie T."/>
            <person name="Wohldmann P."/>
            <person name="Thiru P."/>
            <person name="Nhan M.N."/>
            <person name="Pohl C.S."/>
            <person name="Smith S.M."/>
            <person name="Hou S."/>
            <person name="Nefedov M."/>
            <person name="de Jong P.J."/>
            <person name="Renfree M.B."/>
            <person name="Mardis E.R."/>
            <person name="Wilson R.K."/>
        </authorList>
    </citation>
    <scope>NUCLEOTIDE SEQUENCE [LARGE SCALE GENOMIC DNA]</scope>
    <source>
        <strain evidence="7 8">Glennie</strain>
    </source>
</reference>
<feature type="compositionally biased region" description="Low complexity" evidence="5">
    <location>
        <begin position="438"/>
        <end position="456"/>
    </location>
</feature>
<dbReference type="CTD" id="4299"/>
<dbReference type="KEGG" id="oaa:100085607"/>
<feature type="region of interest" description="Disordered" evidence="5">
    <location>
        <begin position="1092"/>
        <end position="1134"/>
    </location>
</feature>
<dbReference type="STRING" id="9258.ENSOANP00000021488"/>
<feature type="compositionally biased region" description="Gly residues" evidence="5">
    <location>
        <begin position="147"/>
        <end position="159"/>
    </location>
</feature>
<evidence type="ECO:0000256" key="4">
    <source>
        <dbReference type="ARBA" id="ARBA00023242"/>
    </source>
</evidence>
<feature type="compositionally biased region" description="Pro residues" evidence="5">
    <location>
        <begin position="482"/>
        <end position="492"/>
    </location>
</feature>